<keyword evidence="3" id="KW-1185">Reference proteome</keyword>
<feature type="region of interest" description="Disordered" evidence="1">
    <location>
        <begin position="46"/>
        <end position="65"/>
    </location>
</feature>
<sequence>MGELGSLSQNPLQEVVVTNSKSSDVEDNKCAISELIINHKPAVEKDLNPDIKQSNTQNIPTSLNPHISDEVSVIGRNIIGHHATKVYLHNAHDEVNMMCYELLN</sequence>
<reference evidence="2" key="3">
    <citation type="submission" date="2023-05" db="EMBL/GenBank/DDBJ databases">
        <authorList>
            <person name="Smith C.H."/>
        </authorList>
    </citation>
    <scope>NUCLEOTIDE SEQUENCE</scope>
    <source>
        <strain evidence="2">CHS0354</strain>
        <tissue evidence="2">Mantle</tissue>
    </source>
</reference>
<reference evidence="2" key="2">
    <citation type="journal article" date="2021" name="Genome Biol. Evol.">
        <title>Developing a high-quality reference genome for a parasitic bivalve with doubly uniparental inheritance (Bivalvia: Unionida).</title>
        <authorList>
            <person name="Smith C.H."/>
        </authorList>
    </citation>
    <scope>NUCLEOTIDE SEQUENCE</scope>
    <source>
        <strain evidence="2">CHS0354</strain>
        <tissue evidence="2">Mantle</tissue>
    </source>
</reference>
<organism evidence="2 3">
    <name type="scientific">Potamilus streckersoni</name>
    <dbReference type="NCBI Taxonomy" id="2493646"/>
    <lineage>
        <taxon>Eukaryota</taxon>
        <taxon>Metazoa</taxon>
        <taxon>Spiralia</taxon>
        <taxon>Lophotrochozoa</taxon>
        <taxon>Mollusca</taxon>
        <taxon>Bivalvia</taxon>
        <taxon>Autobranchia</taxon>
        <taxon>Heteroconchia</taxon>
        <taxon>Palaeoheterodonta</taxon>
        <taxon>Unionida</taxon>
        <taxon>Unionoidea</taxon>
        <taxon>Unionidae</taxon>
        <taxon>Ambleminae</taxon>
        <taxon>Lampsilini</taxon>
        <taxon>Potamilus</taxon>
    </lineage>
</organism>
<dbReference type="EMBL" id="JAEAOA010000553">
    <property type="protein sequence ID" value="KAK3577899.1"/>
    <property type="molecule type" value="Genomic_DNA"/>
</dbReference>
<comment type="caution">
    <text evidence="2">The sequence shown here is derived from an EMBL/GenBank/DDBJ whole genome shotgun (WGS) entry which is preliminary data.</text>
</comment>
<evidence type="ECO:0000313" key="3">
    <source>
        <dbReference type="Proteomes" id="UP001195483"/>
    </source>
</evidence>
<dbReference type="AlphaFoldDB" id="A0AAE0RQW3"/>
<protein>
    <submittedName>
        <fullName evidence="2">Uncharacterized protein</fullName>
    </submittedName>
</protein>
<evidence type="ECO:0000256" key="1">
    <source>
        <dbReference type="SAM" id="MobiDB-lite"/>
    </source>
</evidence>
<reference evidence="2" key="1">
    <citation type="journal article" date="2021" name="Genome Biol. Evol.">
        <title>A High-Quality Reference Genome for a Parasitic Bivalve with Doubly Uniparental Inheritance (Bivalvia: Unionida).</title>
        <authorList>
            <person name="Smith C.H."/>
        </authorList>
    </citation>
    <scope>NUCLEOTIDE SEQUENCE</scope>
    <source>
        <strain evidence="2">CHS0354</strain>
    </source>
</reference>
<proteinExistence type="predicted"/>
<dbReference type="Proteomes" id="UP001195483">
    <property type="component" value="Unassembled WGS sequence"/>
</dbReference>
<gene>
    <name evidence="2" type="ORF">CHS0354_008293</name>
</gene>
<evidence type="ECO:0000313" key="2">
    <source>
        <dbReference type="EMBL" id="KAK3577899.1"/>
    </source>
</evidence>
<feature type="compositionally biased region" description="Polar residues" evidence="1">
    <location>
        <begin position="51"/>
        <end position="65"/>
    </location>
</feature>
<accession>A0AAE0RQW3</accession>
<name>A0AAE0RQW3_9BIVA</name>